<keyword evidence="4 9" id="KW-0378">Hydrolase</keyword>
<dbReference type="PANTHER" id="PTHR11241:SF0">
    <property type="entry name" value="DEOXYURIDINE 5'-TRIPHOSPHATE NUCLEOTIDOHYDROLASE"/>
    <property type="match status" value="1"/>
</dbReference>
<sequence>PLLHQWTKANALFKPPVINQCRTIELKLTKLWHKAVETSLGKGNLARKNEFLHTLDTLFDILTCKCSIQLCSESNCSHSGKRENNSHIDCGCPREKKIPVLELELIKAQRTKAEGQGSMQMGSIDYSETKKQIANAKKREQIREREEKKKMKSEEAIQREEELCQDVYHFFDIPPINVNATKLSELVDLSLEVLEPPLTTSLTSQELRNLKETSMQVPKWPSHTQSVERCVKMVTEAAGHVYSHERREDWIRSVLRFKKLSGNALTPSKGSKLAAGFDLSSAYDIVIAGQGKALIKTDIQVELPEDCYGRVAPRSGLSWKNHIDVGAGVIDRDYRGNVGVVLFNHAKTDFEVKKGDRVAQLICEKIVYPDIEEVEEFVDTERGADGFGSTGMK</sequence>
<organism evidence="12 13">
    <name type="scientific">Homarus americanus</name>
    <name type="common">American lobster</name>
    <dbReference type="NCBI Taxonomy" id="6706"/>
    <lineage>
        <taxon>Eukaryota</taxon>
        <taxon>Metazoa</taxon>
        <taxon>Ecdysozoa</taxon>
        <taxon>Arthropoda</taxon>
        <taxon>Crustacea</taxon>
        <taxon>Multicrustacea</taxon>
        <taxon>Malacostraca</taxon>
        <taxon>Eumalacostraca</taxon>
        <taxon>Eucarida</taxon>
        <taxon>Decapoda</taxon>
        <taxon>Pleocyemata</taxon>
        <taxon>Astacidea</taxon>
        <taxon>Nephropoidea</taxon>
        <taxon>Nephropidae</taxon>
        <taxon>Homarus</taxon>
    </lineage>
</organism>
<evidence type="ECO:0000256" key="8">
    <source>
        <dbReference type="ARBA" id="ARBA00057946"/>
    </source>
</evidence>
<dbReference type="PANTHER" id="PTHR11241">
    <property type="entry name" value="DEOXYURIDINE 5'-TRIPHOSPHATE NUCLEOTIDOHYDROLASE"/>
    <property type="match status" value="1"/>
</dbReference>
<evidence type="ECO:0000313" key="13">
    <source>
        <dbReference type="Proteomes" id="UP000747542"/>
    </source>
</evidence>
<feature type="coiled-coil region" evidence="10">
    <location>
        <begin position="135"/>
        <end position="163"/>
    </location>
</feature>
<evidence type="ECO:0000256" key="7">
    <source>
        <dbReference type="ARBA" id="ARBA00047686"/>
    </source>
</evidence>
<keyword evidence="5 9" id="KW-0460">Magnesium</keyword>
<dbReference type="AlphaFoldDB" id="A0A8J5N802"/>
<dbReference type="EMBL" id="JAHLQT010005745">
    <property type="protein sequence ID" value="KAG7175505.1"/>
    <property type="molecule type" value="Genomic_DNA"/>
</dbReference>
<comment type="pathway">
    <text evidence="2 9">Pyrimidine metabolism; dUMP biosynthesis; dUMP from dCTP (dUTP route): step 2/2.</text>
</comment>
<dbReference type="InterPro" id="IPR029054">
    <property type="entry name" value="dUTPase-like"/>
</dbReference>
<evidence type="ECO:0000259" key="11">
    <source>
        <dbReference type="Pfam" id="PF00692"/>
    </source>
</evidence>
<dbReference type="CDD" id="cd07557">
    <property type="entry name" value="trimeric_dUTPase"/>
    <property type="match status" value="1"/>
</dbReference>
<accession>A0A8J5N802</accession>
<keyword evidence="13" id="KW-1185">Reference proteome</keyword>
<gene>
    <name evidence="12" type="primary">Dut-L10</name>
    <name evidence="12" type="ORF">Hamer_G029403</name>
</gene>
<evidence type="ECO:0000256" key="1">
    <source>
        <dbReference type="ARBA" id="ARBA00001946"/>
    </source>
</evidence>
<evidence type="ECO:0000256" key="10">
    <source>
        <dbReference type="SAM" id="Coils"/>
    </source>
</evidence>
<feature type="non-terminal residue" evidence="12">
    <location>
        <position position="1"/>
    </location>
</feature>
<keyword evidence="10" id="KW-0175">Coiled coil</keyword>
<evidence type="ECO:0000256" key="9">
    <source>
        <dbReference type="RuleBase" id="RU367024"/>
    </source>
</evidence>
<dbReference type="FunFam" id="2.70.40.10:FF:000004">
    <property type="entry name" value="Deoxyuridine triphosphatase"/>
    <property type="match status" value="1"/>
</dbReference>
<dbReference type="Gene3D" id="2.70.40.10">
    <property type="match status" value="1"/>
</dbReference>
<comment type="function">
    <text evidence="9">Involved in nucleotide metabolism via production of dUMP, the immediate precursor of thymidine nucleotides, and decreases the intracellular concentration of dUTP so that uracil cannot be incorporated into DNA.</text>
</comment>
<dbReference type="UniPathway" id="UPA00610">
    <property type="reaction ID" value="UER00666"/>
</dbReference>
<feature type="non-terminal residue" evidence="12">
    <location>
        <position position="393"/>
    </location>
</feature>
<dbReference type="Pfam" id="PF00692">
    <property type="entry name" value="dUTPase"/>
    <property type="match status" value="1"/>
</dbReference>
<evidence type="ECO:0000256" key="4">
    <source>
        <dbReference type="ARBA" id="ARBA00022801"/>
    </source>
</evidence>
<dbReference type="GO" id="GO:0000287">
    <property type="term" value="F:magnesium ion binding"/>
    <property type="evidence" value="ECO:0007669"/>
    <property type="project" value="UniProtKB-UniRule"/>
</dbReference>
<dbReference type="NCBIfam" id="NF001862">
    <property type="entry name" value="PRK00601.1"/>
    <property type="match status" value="1"/>
</dbReference>
<keyword evidence="6 9" id="KW-0546">Nucleotide metabolism</keyword>
<proteinExistence type="inferred from homology"/>
<dbReference type="InterPro" id="IPR008181">
    <property type="entry name" value="dUTPase"/>
</dbReference>
<reference evidence="12" key="1">
    <citation type="journal article" date="2021" name="Sci. Adv.">
        <title>The American lobster genome reveals insights on longevity, neural, and immune adaptations.</title>
        <authorList>
            <person name="Polinski J.M."/>
            <person name="Zimin A.V."/>
            <person name="Clark K.F."/>
            <person name="Kohn A.B."/>
            <person name="Sadowski N."/>
            <person name="Timp W."/>
            <person name="Ptitsyn A."/>
            <person name="Khanna P."/>
            <person name="Romanova D.Y."/>
            <person name="Williams P."/>
            <person name="Greenwood S.J."/>
            <person name="Moroz L.L."/>
            <person name="Walt D.R."/>
            <person name="Bodnar A.G."/>
        </authorList>
    </citation>
    <scope>NUCLEOTIDE SEQUENCE</scope>
    <source>
        <strain evidence="12">GMGI-L3</strain>
    </source>
</reference>
<comment type="cofactor">
    <cofactor evidence="1 9">
        <name>Mg(2+)</name>
        <dbReference type="ChEBI" id="CHEBI:18420"/>
    </cofactor>
</comment>
<keyword evidence="9" id="KW-0479">Metal-binding</keyword>
<evidence type="ECO:0000256" key="6">
    <source>
        <dbReference type="ARBA" id="ARBA00023080"/>
    </source>
</evidence>
<evidence type="ECO:0000256" key="5">
    <source>
        <dbReference type="ARBA" id="ARBA00022842"/>
    </source>
</evidence>
<protein>
    <recommendedName>
        <fullName evidence="9">Deoxyuridine 5'-triphosphate nucleotidohydrolase</fullName>
        <shortName evidence="9">dUTPase</shortName>
        <ecNumber evidence="9">3.6.1.23</ecNumber>
    </recommendedName>
    <alternativeName>
        <fullName evidence="9">dUTP pyrophosphatase</fullName>
    </alternativeName>
</protein>
<evidence type="ECO:0000313" key="12">
    <source>
        <dbReference type="EMBL" id="KAG7175505.1"/>
    </source>
</evidence>
<comment type="similarity">
    <text evidence="3 9">Belongs to the dUTPase family.</text>
</comment>
<dbReference type="NCBIfam" id="TIGR00576">
    <property type="entry name" value="dut"/>
    <property type="match status" value="1"/>
</dbReference>
<dbReference type="GO" id="GO:0006226">
    <property type="term" value="P:dUMP biosynthetic process"/>
    <property type="evidence" value="ECO:0007669"/>
    <property type="project" value="UniProtKB-UniRule"/>
</dbReference>
<comment type="function">
    <text evidence="8">Catalyzes the cleavage of 2'-deoxyuridine 5'-triphosphate (dUTP) into 2'-deoxyuridine 5'-monophosphate (dUMP) and inorganic pyrophosphate and through its action efficiently prevents uracil misincorporation into DNA and at the same time provides dUMP, the substrate for de novo thymidylate biosynthesis. Inhibits peroxisome proliferator-activated receptor (PPAR) activity by binding of its N-terminal to PPAR, preventing the latter's dimerization with retinoid X receptor. Essential for embryonic development.</text>
</comment>
<evidence type="ECO:0000256" key="3">
    <source>
        <dbReference type="ARBA" id="ARBA00006581"/>
    </source>
</evidence>
<comment type="caution">
    <text evidence="12">The sequence shown here is derived from an EMBL/GenBank/DDBJ whole genome shotgun (WGS) entry which is preliminary data.</text>
</comment>
<name>A0A8J5N802_HOMAM</name>
<dbReference type="InterPro" id="IPR033704">
    <property type="entry name" value="dUTPase_trimeric"/>
</dbReference>
<comment type="catalytic activity">
    <reaction evidence="7 9">
        <text>dUTP + H2O = dUMP + diphosphate + H(+)</text>
        <dbReference type="Rhea" id="RHEA:10248"/>
        <dbReference type="ChEBI" id="CHEBI:15377"/>
        <dbReference type="ChEBI" id="CHEBI:15378"/>
        <dbReference type="ChEBI" id="CHEBI:33019"/>
        <dbReference type="ChEBI" id="CHEBI:61555"/>
        <dbReference type="ChEBI" id="CHEBI:246422"/>
        <dbReference type="EC" id="3.6.1.23"/>
    </reaction>
</comment>
<dbReference type="EC" id="3.6.1.23" evidence="9"/>
<feature type="domain" description="dUTPase-like" evidence="11">
    <location>
        <begin position="266"/>
        <end position="391"/>
    </location>
</feature>
<dbReference type="GO" id="GO:0046081">
    <property type="term" value="P:dUTP catabolic process"/>
    <property type="evidence" value="ECO:0007669"/>
    <property type="project" value="UniProtKB-UniRule"/>
</dbReference>
<evidence type="ECO:0000256" key="2">
    <source>
        <dbReference type="ARBA" id="ARBA00005142"/>
    </source>
</evidence>
<dbReference type="GO" id="GO:0004170">
    <property type="term" value="F:dUTP diphosphatase activity"/>
    <property type="evidence" value="ECO:0007669"/>
    <property type="project" value="UniProtKB-UniRule"/>
</dbReference>
<dbReference type="InterPro" id="IPR036157">
    <property type="entry name" value="dUTPase-like_sf"/>
</dbReference>
<dbReference type="SUPFAM" id="SSF51283">
    <property type="entry name" value="dUTPase-like"/>
    <property type="match status" value="1"/>
</dbReference>
<dbReference type="Proteomes" id="UP000747542">
    <property type="component" value="Unassembled WGS sequence"/>
</dbReference>